<dbReference type="PANTHER" id="PTHR47961">
    <property type="entry name" value="DNA POLYMERASE THETA, PUTATIVE (AFU_ORTHOLOGUE AFUA_1G05260)-RELATED"/>
    <property type="match status" value="1"/>
</dbReference>
<dbReference type="Proteomes" id="UP000094565">
    <property type="component" value="Chromosome 1"/>
</dbReference>
<dbReference type="InterPro" id="IPR027417">
    <property type="entry name" value="P-loop_NTPase"/>
</dbReference>
<dbReference type="Pfam" id="PF00271">
    <property type="entry name" value="Helicase_C"/>
    <property type="match status" value="1"/>
</dbReference>
<dbReference type="FunFam" id="1.10.10.10:FF:000012">
    <property type="entry name" value="U5 small nuclear ribonucleoprotein helicase"/>
    <property type="match status" value="1"/>
</dbReference>
<protein>
    <submittedName>
        <fullName evidence="9">BA75_01021T0</fullName>
    </submittedName>
</protein>
<dbReference type="Pfam" id="PF23445">
    <property type="entry name" value="WHD_SNRNP200"/>
    <property type="match status" value="2"/>
</dbReference>
<dbReference type="Gene3D" id="3.40.50.300">
    <property type="entry name" value="P-loop containing nucleotide triphosphate hydrolases"/>
    <property type="match status" value="4"/>
</dbReference>
<dbReference type="InterPro" id="IPR036388">
    <property type="entry name" value="WH-like_DNA-bd_sf"/>
</dbReference>
<dbReference type="PIRSF" id="PIRSF039073">
    <property type="entry name" value="BRR2"/>
    <property type="match status" value="1"/>
</dbReference>
<evidence type="ECO:0000313" key="9">
    <source>
        <dbReference type="EMBL" id="ANZ73287.1"/>
    </source>
</evidence>
<keyword evidence="1" id="KW-0677">Repeat</keyword>
<keyword evidence="4" id="KW-0347">Helicase</keyword>
<dbReference type="SMART" id="SM00487">
    <property type="entry name" value="DEXDc"/>
    <property type="match status" value="2"/>
</dbReference>
<dbReference type="PROSITE" id="PS51192">
    <property type="entry name" value="HELICASE_ATP_BIND_1"/>
    <property type="match status" value="2"/>
</dbReference>
<dbReference type="SUPFAM" id="SSF52540">
    <property type="entry name" value="P-loop containing nucleoside triphosphate hydrolases"/>
    <property type="match status" value="3"/>
</dbReference>
<dbReference type="EMBL" id="CP014584">
    <property type="protein sequence ID" value="ANZ73287.1"/>
    <property type="molecule type" value="Genomic_DNA"/>
</dbReference>
<dbReference type="PROSITE" id="PS51194">
    <property type="entry name" value="HELICASE_CTER"/>
    <property type="match status" value="1"/>
</dbReference>
<dbReference type="InterPro" id="IPR011545">
    <property type="entry name" value="DEAD/DEAH_box_helicase_dom"/>
</dbReference>
<evidence type="ECO:0000259" key="8">
    <source>
        <dbReference type="PROSITE" id="PS51194"/>
    </source>
</evidence>
<evidence type="ECO:0000313" key="10">
    <source>
        <dbReference type="Proteomes" id="UP000094565"/>
    </source>
</evidence>
<dbReference type="Gene3D" id="1.10.3380.10">
    <property type="entry name" value="Sec63 N-terminal domain-like domain"/>
    <property type="match status" value="2"/>
</dbReference>
<feature type="compositionally biased region" description="Polar residues" evidence="6">
    <location>
        <begin position="235"/>
        <end position="245"/>
    </location>
</feature>
<proteinExistence type="predicted"/>
<gene>
    <name evidence="9" type="primary">BRR2</name>
    <name evidence="9" type="ORF">ATY40_BA7501021</name>
</gene>
<dbReference type="GO" id="GO:0004386">
    <property type="term" value="F:helicase activity"/>
    <property type="evidence" value="ECO:0007669"/>
    <property type="project" value="UniProtKB-KW"/>
</dbReference>
<organism evidence="9 10">
    <name type="scientific">Komagataella pastoris</name>
    <name type="common">Yeast</name>
    <name type="synonym">Pichia pastoris</name>
    <dbReference type="NCBI Taxonomy" id="4922"/>
    <lineage>
        <taxon>Eukaryota</taxon>
        <taxon>Fungi</taxon>
        <taxon>Dikarya</taxon>
        <taxon>Ascomycota</taxon>
        <taxon>Saccharomycotina</taxon>
        <taxon>Pichiomycetes</taxon>
        <taxon>Pichiales</taxon>
        <taxon>Pichiaceae</taxon>
        <taxon>Komagataella</taxon>
    </lineage>
</organism>
<dbReference type="InterPro" id="IPR041094">
    <property type="entry name" value="Brr2_helicase_PWI"/>
</dbReference>
<evidence type="ECO:0000259" key="7">
    <source>
        <dbReference type="PROSITE" id="PS51192"/>
    </source>
</evidence>
<dbReference type="FunFam" id="1.10.150.20:FF:000013">
    <property type="entry name" value="U5 small nuclear ribonucleoprotein kDa helicase"/>
    <property type="match status" value="1"/>
</dbReference>
<dbReference type="GO" id="GO:0003676">
    <property type="term" value="F:nucleic acid binding"/>
    <property type="evidence" value="ECO:0007669"/>
    <property type="project" value="InterPro"/>
</dbReference>
<feature type="region of interest" description="Disordered" evidence="6">
    <location>
        <begin position="226"/>
        <end position="245"/>
    </location>
</feature>
<dbReference type="InterPro" id="IPR003593">
    <property type="entry name" value="AAA+_ATPase"/>
</dbReference>
<dbReference type="Gene3D" id="1.10.10.10">
    <property type="entry name" value="Winged helix-like DNA-binding domain superfamily/Winged helix DNA-binding domain"/>
    <property type="match status" value="2"/>
</dbReference>
<keyword evidence="5" id="KW-0067">ATP-binding</keyword>
<feature type="domain" description="Helicase ATP-binding" evidence="7">
    <location>
        <begin position="1348"/>
        <end position="1524"/>
    </location>
</feature>
<name>A0A1B2J5N5_PICPA</name>
<dbReference type="SMART" id="SM00382">
    <property type="entry name" value="AAA"/>
    <property type="match status" value="2"/>
</dbReference>
<accession>A0A1B2J5N5</accession>
<dbReference type="Pfam" id="PF21188">
    <property type="entry name" value="BRR2_plug"/>
    <property type="match status" value="1"/>
</dbReference>
<dbReference type="InterPro" id="IPR050474">
    <property type="entry name" value="Hel308_SKI2-like"/>
</dbReference>
<dbReference type="InterPro" id="IPR057842">
    <property type="entry name" value="WH_MER3"/>
</dbReference>
<dbReference type="CDD" id="cd18795">
    <property type="entry name" value="SF2_C_Ski2"/>
    <property type="match status" value="1"/>
</dbReference>
<dbReference type="FunFam" id="1.10.10.10:FF:000024">
    <property type="entry name" value="U5 small nuclear ribonucleoprotein helicase"/>
    <property type="match status" value="1"/>
</dbReference>
<dbReference type="PANTHER" id="PTHR47961:SF4">
    <property type="entry name" value="ACTIVATING SIGNAL COINTEGRATOR 1 COMPLEX SUBUNIT 3"/>
    <property type="match status" value="1"/>
</dbReference>
<dbReference type="Pfam" id="PF18149">
    <property type="entry name" value="Helicase_PWI"/>
    <property type="match status" value="1"/>
</dbReference>
<dbReference type="InterPro" id="IPR048863">
    <property type="entry name" value="BRR2_plug"/>
</dbReference>
<dbReference type="OrthoDB" id="5575at2759"/>
<dbReference type="GO" id="GO:0006397">
    <property type="term" value="P:mRNA processing"/>
    <property type="evidence" value="ECO:0007669"/>
    <property type="project" value="UniProtKB-ARBA"/>
</dbReference>
<dbReference type="Gene3D" id="1.10.150.20">
    <property type="entry name" value="5' to 3' exonuclease, C-terminal subdomain"/>
    <property type="match status" value="2"/>
</dbReference>
<evidence type="ECO:0000256" key="3">
    <source>
        <dbReference type="ARBA" id="ARBA00022801"/>
    </source>
</evidence>
<dbReference type="InterPro" id="IPR014756">
    <property type="entry name" value="Ig_E-set"/>
</dbReference>
<dbReference type="SMART" id="SM00490">
    <property type="entry name" value="HELICc"/>
    <property type="match status" value="1"/>
</dbReference>
<dbReference type="InterPro" id="IPR014001">
    <property type="entry name" value="Helicase_ATP-bd"/>
</dbReference>
<dbReference type="GO" id="GO:0016787">
    <property type="term" value="F:hydrolase activity"/>
    <property type="evidence" value="ECO:0007669"/>
    <property type="project" value="UniProtKB-KW"/>
</dbReference>
<dbReference type="Gene3D" id="2.60.40.150">
    <property type="entry name" value="C2 domain"/>
    <property type="match status" value="2"/>
</dbReference>
<dbReference type="Pfam" id="PF00270">
    <property type="entry name" value="DEAD"/>
    <property type="match status" value="2"/>
</dbReference>
<dbReference type="GO" id="GO:0005524">
    <property type="term" value="F:ATP binding"/>
    <property type="evidence" value="ECO:0007669"/>
    <property type="project" value="UniProtKB-KW"/>
</dbReference>
<evidence type="ECO:0000256" key="1">
    <source>
        <dbReference type="ARBA" id="ARBA00022737"/>
    </source>
</evidence>
<feature type="domain" description="Helicase ATP-binding" evidence="7">
    <location>
        <begin position="500"/>
        <end position="685"/>
    </location>
</feature>
<keyword evidence="2" id="KW-0547">Nucleotide-binding</keyword>
<dbReference type="SUPFAM" id="SSF158702">
    <property type="entry name" value="Sec63 N-terminal domain-like"/>
    <property type="match status" value="2"/>
</dbReference>
<dbReference type="InterPro" id="IPR035892">
    <property type="entry name" value="C2_domain_sf"/>
</dbReference>
<evidence type="ECO:0000256" key="4">
    <source>
        <dbReference type="ARBA" id="ARBA00022806"/>
    </source>
</evidence>
<dbReference type="FunFam" id="3.40.50.300:FF:000102">
    <property type="entry name" value="RNA helicase, activating signal cointegrator 1"/>
    <property type="match status" value="1"/>
</dbReference>
<dbReference type="FunFam" id="3.40.50.300:FF:000062">
    <property type="entry name" value="U5 small nuclear ribonucleoprotein helicase"/>
    <property type="match status" value="1"/>
</dbReference>
<dbReference type="FunFam" id="2.60.40.150:FF:000004">
    <property type="entry name" value="RNA helicase, activating signal cointegrator 1"/>
    <property type="match status" value="1"/>
</dbReference>
<evidence type="ECO:0000256" key="5">
    <source>
        <dbReference type="ARBA" id="ARBA00022840"/>
    </source>
</evidence>
<dbReference type="SUPFAM" id="SSF46785">
    <property type="entry name" value="Winged helix' DNA-binding domain"/>
    <property type="match status" value="1"/>
</dbReference>
<dbReference type="FunFam" id="1.10.3380.10:FF:000001">
    <property type="entry name" value="U5 small nuclear ribonucleoprotein helicase"/>
    <property type="match status" value="1"/>
</dbReference>
<reference evidence="9 10" key="1">
    <citation type="submission" date="2016-02" db="EMBL/GenBank/DDBJ databases">
        <title>Comparative genomic and transcriptomic foundation for Pichia pastoris.</title>
        <authorList>
            <person name="Love K.R."/>
            <person name="Shah K.A."/>
            <person name="Whittaker C.A."/>
            <person name="Wu J."/>
            <person name="Bartlett M.C."/>
            <person name="Ma D."/>
            <person name="Leeson R.L."/>
            <person name="Priest M."/>
            <person name="Young S.K."/>
            <person name="Love J.C."/>
        </authorList>
    </citation>
    <scope>NUCLEOTIDE SEQUENCE [LARGE SCALE GENOMIC DNA]</scope>
    <source>
        <strain evidence="9 10">ATCC 28485</strain>
    </source>
</reference>
<sequence>MSDQNDLKQYKYEEMSNKVTRMDRRLMDDAESHNNGISSVPESIRGKISYQDIGSKVPKESISEEDKIQIQRNDLELSQPSLFSLSSDVNEGRRLVQTSDFESLSYYPKTEQTREYYMRILTWASKHFGNDVSEDILRSGVDLLLEILHTDLDGKKNRCEEILDGYILEDDFYELSKLSEQLTDYSKETEEHEINNNGGIAIELDDNHDNFDESYINELKNATDERSGEYDVLNDNDTTQSKESSSYFIGSSAETQIINPERDPTNNGLSVPEFQEIDQFWLTNQVAKLYPSVQSHEHMAMTQSLIGLMKRFMQENISSKNFVSELLQLLGQNKQKFVQEIVQYAPYIYYSMQLNHASEEDVPKLLSEVSNRKLEFLVAQYNKYIQKNPGPVSKRRKLENTSEKLTTDLIQRKPKLLDLQTLVFDQGSHLMTTNKVNLPDGSFKRVKKSYEEFHIPAPESPAMGSDESLVLISELPKWAQQAFPNSETLTLNRIQSKVYPVAFKEDENILLCAPTGAGKTNVALLTMLRTISKFRNQDTGTIALNKFKIVYIAPLKALVQEQVREFQRRFDSFGIKVGELTGDSNLTRHQISSTQILVTTPEKWDIVTRKMSDISYVRLVRLLIIDEIHLLHDERGPVIESIVSRSIRNDEISGNDPVRLVGLSATLPNFNDVATFLRVDESRGLFYFDASYRPCPLAQQFVGILEKKALKRYQAMNEACLDKVIDSLQGGHQIIVFVHSRVDTTKTAKYLIENLSACNKLDLLQKTDLGSKEILKEESKSFKSEDLRNLVVSGIGTHHAGMNKEDRSLVEDLFADGYIQVLVSTATLAWGVNLPAHTVIIKGTSVYSPEKGIWSQLSPQDILQMLGRAGRPRYDKTGEGVIITVQEEVQYYLAILNQQLPIESQLMSKIHDCLNSEIVLGTVTSRHEAVSWFSYSYLFIRMLRSPTLYHVGPEYSHDKTLLEMRSDICHSVLTQLQKNGLISFDPASGRISPNYLGRISSYFYIDHSTVSLYNKLLKPYSTDIDLLRIFSQSSEFRFIPVRLDEKLELKRILQSIPIPVKDTAENPLTKVNILLQCYISHLKLEGFAIVQDMIYITQSASRILRAIHEIALKKRWAAVSKYSLELYKMVNKRMWLSSSPFRQFPNVHPEIIRKSESSVLPWSYYLGLTEAAEMAQAIRSEKLGLATLDLVKQFPKLTMNANFQPITHSLMRVEVVIYPEWEWNITLHGFAESFLLLIEDCNGERILFYDTIVIKKQYIKEEHIVEFTVPILDPLEPNYFITLVSETWLQCEYKIPLMLTHLKRPKKYRPPMPLEEMPLIPVHNLKLPECKTLFDFELFNKFQTRVFSSIFETDASTLVCANKGCGKTVIAELALLRLWCSGNGRAIYVSPCDETIARLSKVWTRKFTSVAGGKVINALTGELNSDLKLLAISNVVLATPAHLDQLCRRWKNRSIVQSIELVVADDCHTVGNGYNGFIYEVALSRIRLMAIQLSKPIRIVGLSNPLARADDFGSWLGVEIDHNYNFGSKERVAPLEIVIKASDIKENQSMILAMLKAGFQAILDSVGSSVVFLPDTELCFEVGQELLNLFRKQNYNGSSQQFELSTDSKHLTGIQDVRLKHLLSQGIGILYQGITGNDQNKIESLYRLGCLKVLICSRDVVSLAPPCDLACILSTQFYEGREHRYVDYSISDILEMIGISSLRALIVTNFGKLDYYTKFLNEPLPVESHLSLFLTDAFVNEISCQVVRNRQDCIDWLTHTFFYRRLQLNPSYYGVTDVSNVGLSEYLSELVETTVNELTESKMIEFQEVDDDETEDIVEIVPLTATMIASYYNICFSTMQTFILSLSPKTKLKGMLEIVTSAAEFDSLPVRKHEEGILNRLYNQVPIKSSTGASIESPQIKALILVQAHFSRTKLTPELHCDQQFVLKKMLNLVYTCVDILSGEGYLNAITAMDLSQMVVQGIWKNESPLKQIPFFDNVALLRRCQEAKVETIFDIMSMEDDERDKLLTLSNGQLQKVADFVNKFPNVDIDYELNITEGTIIADEEREIIVTLTRDEQPEDLAVISSVYPFPKTENWWLVIGCSYSKELYGIKRVRISKQQEKVRVTFSVPSPGSHIITLWCMCDSYMDADKEVSFELKVEDNQDMN</sequence>
<evidence type="ECO:0000256" key="6">
    <source>
        <dbReference type="SAM" id="MobiDB-lite"/>
    </source>
</evidence>
<dbReference type="SMART" id="SM00973">
    <property type="entry name" value="Sec63"/>
    <property type="match status" value="2"/>
</dbReference>
<dbReference type="InterPro" id="IPR001650">
    <property type="entry name" value="Helicase_C-like"/>
</dbReference>
<dbReference type="Pfam" id="PF02889">
    <property type="entry name" value="Sec63"/>
    <property type="match status" value="2"/>
</dbReference>
<dbReference type="SUPFAM" id="SSF81296">
    <property type="entry name" value="E set domains"/>
    <property type="match status" value="1"/>
</dbReference>
<dbReference type="GO" id="GO:0005634">
    <property type="term" value="C:nucleus"/>
    <property type="evidence" value="ECO:0007669"/>
    <property type="project" value="TreeGrafter"/>
</dbReference>
<keyword evidence="10" id="KW-1185">Reference proteome</keyword>
<feature type="domain" description="Helicase C-terminal" evidence="8">
    <location>
        <begin position="720"/>
        <end position="931"/>
    </location>
</feature>
<dbReference type="InterPro" id="IPR036390">
    <property type="entry name" value="WH_DNA-bd_sf"/>
</dbReference>
<keyword evidence="3" id="KW-0378">Hydrolase</keyword>
<dbReference type="InterPro" id="IPR004179">
    <property type="entry name" value="Sec63-dom"/>
</dbReference>
<dbReference type="CDD" id="cd18021">
    <property type="entry name" value="DEXHc_Brr2_2"/>
    <property type="match status" value="1"/>
</dbReference>
<evidence type="ECO:0000256" key="2">
    <source>
        <dbReference type="ARBA" id="ARBA00022741"/>
    </source>
</evidence>